<name>A0AAN7V9R5_9COLE</name>
<evidence type="ECO:0000259" key="16">
    <source>
        <dbReference type="Pfam" id="PF01433"/>
    </source>
</evidence>
<feature type="domain" description="Aminopeptidase N-like N-terminal" evidence="18">
    <location>
        <begin position="30"/>
        <end position="218"/>
    </location>
</feature>
<dbReference type="PANTHER" id="PTHR11533:SF290">
    <property type="entry name" value="AMINOPEPTIDASE"/>
    <property type="match status" value="1"/>
</dbReference>
<evidence type="ECO:0000256" key="11">
    <source>
        <dbReference type="PIRSR" id="PIRSR634016-1"/>
    </source>
</evidence>
<evidence type="ECO:0000256" key="9">
    <source>
        <dbReference type="ARBA" id="ARBA00023049"/>
    </source>
</evidence>
<keyword evidence="20" id="KW-1185">Reference proteome</keyword>
<dbReference type="FunFam" id="1.10.390.10:FF:000013">
    <property type="entry name" value="Aminopeptidase N"/>
    <property type="match status" value="1"/>
</dbReference>
<keyword evidence="6 12" id="KW-0479">Metal-binding</keyword>
<dbReference type="Pfam" id="PF11838">
    <property type="entry name" value="ERAP1_C"/>
    <property type="match status" value="1"/>
</dbReference>
<evidence type="ECO:0000256" key="10">
    <source>
        <dbReference type="ARBA" id="ARBA00023288"/>
    </source>
</evidence>
<dbReference type="Pfam" id="PF01433">
    <property type="entry name" value="Peptidase_M1"/>
    <property type="match status" value="1"/>
</dbReference>
<evidence type="ECO:0000256" key="5">
    <source>
        <dbReference type="ARBA" id="ARBA00022670"/>
    </source>
</evidence>
<dbReference type="InterPro" id="IPR027268">
    <property type="entry name" value="Peptidase_M4/M1_CTD_sf"/>
</dbReference>
<feature type="domain" description="ERAP1-like C-terminal" evidence="17">
    <location>
        <begin position="542"/>
        <end position="650"/>
    </location>
</feature>
<dbReference type="PRINTS" id="PR00756">
    <property type="entry name" value="ALADIPTASE"/>
</dbReference>
<dbReference type="Gene3D" id="1.25.50.20">
    <property type="match status" value="1"/>
</dbReference>
<dbReference type="PANTHER" id="PTHR11533">
    <property type="entry name" value="PROTEASE M1 ZINC METALLOPROTEASE"/>
    <property type="match status" value="1"/>
</dbReference>
<keyword evidence="9 14" id="KW-0482">Metalloprotease</keyword>
<keyword evidence="5 14" id="KW-0645">Protease</keyword>
<keyword evidence="4" id="KW-0472">Membrane</keyword>
<feature type="chain" id="PRO_5042913297" description="Aminopeptidase" evidence="15">
    <location>
        <begin position="21"/>
        <end position="743"/>
    </location>
</feature>
<dbReference type="Pfam" id="PF17900">
    <property type="entry name" value="Peptidase_M1_N"/>
    <property type="match status" value="1"/>
</dbReference>
<evidence type="ECO:0000256" key="12">
    <source>
        <dbReference type="PIRSR" id="PIRSR634016-3"/>
    </source>
</evidence>
<feature type="binding site" evidence="12">
    <location>
        <position position="325"/>
    </location>
    <ligand>
        <name>Zn(2+)</name>
        <dbReference type="ChEBI" id="CHEBI:29105"/>
        <note>catalytic</note>
    </ligand>
</feature>
<evidence type="ECO:0000256" key="6">
    <source>
        <dbReference type="ARBA" id="ARBA00022723"/>
    </source>
</evidence>
<feature type="domain" description="Peptidase M1 membrane alanine aminopeptidase" evidence="16">
    <location>
        <begin position="253"/>
        <end position="455"/>
    </location>
</feature>
<reference evidence="19 20" key="1">
    <citation type="journal article" date="2024" name="Insects">
        <title>An Improved Chromosome-Level Genome Assembly of the Firefly Pyrocoelia pectoralis.</title>
        <authorList>
            <person name="Fu X."/>
            <person name="Meyer-Rochow V.B."/>
            <person name="Ballantyne L."/>
            <person name="Zhu X."/>
        </authorList>
    </citation>
    <scope>NUCLEOTIDE SEQUENCE [LARGE SCALE GENOMIC DNA]</scope>
    <source>
        <strain evidence="19">XCY_ONT2</strain>
    </source>
</reference>
<dbReference type="GO" id="GO:0005615">
    <property type="term" value="C:extracellular space"/>
    <property type="evidence" value="ECO:0007669"/>
    <property type="project" value="TreeGrafter"/>
</dbReference>
<dbReference type="Gene3D" id="2.60.40.1910">
    <property type="match status" value="1"/>
</dbReference>
<evidence type="ECO:0000256" key="2">
    <source>
        <dbReference type="ARBA" id="ARBA00010136"/>
    </source>
</evidence>
<dbReference type="GO" id="GO:0043171">
    <property type="term" value="P:peptide catabolic process"/>
    <property type="evidence" value="ECO:0007669"/>
    <property type="project" value="TreeGrafter"/>
</dbReference>
<comment type="cofactor">
    <cofactor evidence="12 14">
        <name>Zn(2+)</name>
        <dbReference type="ChEBI" id="CHEBI:29105"/>
    </cofactor>
    <text evidence="12 14">Binds 1 zinc ion per subunit.</text>
</comment>
<dbReference type="GO" id="GO:0098552">
    <property type="term" value="C:side of membrane"/>
    <property type="evidence" value="ECO:0007669"/>
    <property type="project" value="UniProtKB-KW"/>
</dbReference>
<evidence type="ECO:0000256" key="14">
    <source>
        <dbReference type="RuleBase" id="RU364040"/>
    </source>
</evidence>
<dbReference type="GO" id="GO:0042277">
    <property type="term" value="F:peptide binding"/>
    <property type="evidence" value="ECO:0007669"/>
    <property type="project" value="TreeGrafter"/>
</dbReference>
<dbReference type="Proteomes" id="UP001329430">
    <property type="component" value="Chromosome 7"/>
</dbReference>
<dbReference type="SUPFAM" id="SSF55486">
    <property type="entry name" value="Metalloproteases ('zincins'), catalytic domain"/>
    <property type="match status" value="1"/>
</dbReference>
<keyword evidence="4" id="KW-0325">Glycoprotein</keyword>
<dbReference type="InterPro" id="IPR001930">
    <property type="entry name" value="Peptidase_M1"/>
</dbReference>
<keyword evidence="3 14" id="KW-0031">Aminopeptidase</keyword>
<dbReference type="EMBL" id="JAVRBK010000007">
    <property type="protein sequence ID" value="KAK5641116.1"/>
    <property type="molecule type" value="Genomic_DNA"/>
</dbReference>
<keyword evidence="8 12" id="KW-0862">Zinc</keyword>
<dbReference type="InterPro" id="IPR045357">
    <property type="entry name" value="Aminopeptidase_N-like_N"/>
</dbReference>
<sequence>MHRFLFALLITAIAIPIGKGQRYRLPKTVKPTRYVLTMEPNLSTNAPTFSGNLIIQFQALSPTTSITLHANDIKIATSSVSIVSSTGANVRIWRTTSNPEVQTFTINLRQPLVSLQHYNLTFSKFTGGLGTGEGFFFDRIFTNEGESLIAATHFQSKGARKAFPCFDEPSFKATFIISLIRQPKFFSLSNQELDHMEELSDGRLKDVYKETPPMSTYIVAFSVLNFKSTPVYERHQIYATSEVINDVFVPLQLSVLMLKSLEDYTGIAYGLNKLDHLAVPNSFIIDNAMENWGLILYRERNLKYNPSAVRDIKRVVTFMAHEFSHQWFGNLVTPEFWDYIWISESFATYFQYFTASQIQPTWRLMDQFNIDIIHQGFLEEEEKGAHPLTYEVQDDQRFPPFYVMYEKGASIIRMMVHFLSHSIFQKAVHRQFQCVTPQDLYRTFQEEINGSVQKVFLGGMNLGDIMQSWETNKGYPIVTATRNYNTGFVTLKQHSPFENGALWSIPINYVYSFQPNFQDTTASFWFTKEYDIIYENVTTGGWLLINKQQTGRYRVNYDLENWQRIIAVLQSDNFQSIHVLNRAQLLNDAFYFAYQKIIPVSIPLTMSEYLAREKDYIPFAAFCNSLAYYLYTYNGNTDKDETKFFLNHRFKDQITPPGPNDYTQEYKIFRVRSVFKSVSVFVKYCLRNVLGFIIIIMVLGRSIYPPPQYLHQGSSTFFSARAKNRFHIVRRATMLHVTLPPHQ</sequence>
<dbReference type="InterPro" id="IPR050344">
    <property type="entry name" value="Peptidase_M1_aminopeptidases"/>
</dbReference>
<dbReference type="EC" id="3.4.11.-" evidence="14"/>
<keyword evidence="15" id="KW-0732">Signal</keyword>
<organism evidence="19 20">
    <name type="scientific">Pyrocoelia pectoralis</name>
    <dbReference type="NCBI Taxonomy" id="417401"/>
    <lineage>
        <taxon>Eukaryota</taxon>
        <taxon>Metazoa</taxon>
        <taxon>Ecdysozoa</taxon>
        <taxon>Arthropoda</taxon>
        <taxon>Hexapoda</taxon>
        <taxon>Insecta</taxon>
        <taxon>Pterygota</taxon>
        <taxon>Neoptera</taxon>
        <taxon>Endopterygota</taxon>
        <taxon>Coleoptera</taxon>
        <taxon>Polyphaga</taxon>
        <taxon>Elateriformia</taxon>
        <taxon>Elateroidea</taxon>
        <taxon>Lampyridae</taxon>
        <taxon>Lampyrinae</taxon>
        <taxon>Pyrocoelia</taxon>
    </lineage>
</organism>
<feature type="active site" description="Proton acceptor" evidence="11">
    <location>
        <position position="322"/>
    </location>
</feature>
<dbReference type="GO" id="GO:0006508">
    <property type="term" value="P:proteolysis"/>
    <property type="evidence" value="ECO:0007669"/>
    <property type="project" value="UniProtKB-KW"/>
</dbReference>
<protein>
    <recommendedName>
        <fullName evidence="14">Aminopeptidase</fullName>
        <ecNumber evidence="14">3.4.11.-</ecNumber>
    </recommendedName>
</protein>
<keyword evidence="7 14" id="KW-0378">Hydrolase</keyword>
<dbReference type="Gene3D" id="2.60.40.1730">
    <property type="entry name" value="tricorn interacting facor f3 domain"/>
    <property type="match status" value="1"/>
</dbReference>
<evidence type="ECO:0000256" key="8">
    <source>
        <dbReference type="ARBA" id="ARBA00022833"/>
    </source>
</evidence>
<evidence type="ECO:0000256" key="1">
    <source>
        <dbReference type="ARBA" id="ARBA00004609"/>
    </source>
</evidence>
<dbReference type="InterPro" id="IPR034016">
    <property type="entry name" value="M1_APN-typ"/>
</dbReference>
<evidence type="ECO:0000256" key="3">
    <source>
        <dbReference type="ARBA" id="ARBA00022438"/>
    </source>
</evidence>
<evidence type="ECO:0000256" key="7">
    <source>
        <dbReference type="ARBA" id="ARBA00022801"/>
    </source>
</evidence>
<dbReference type="GO" id="GO:0005737">
    <property type="term" value="C:cytoplasm"/>
    <property type="evidence" value="ECO:0007669"/>
    <property type="project" value="TreeGrafter"/>
</dbReference>
<feature type="site" description="Transition state stabilizer" evidence="13">
    <location>
        <position position="405"/>
    </location>
</feature>
<gene>
    <name evidence="19" type="ORF">RI129_009663</name>
</gene>
<proteinExistence type="inferred from homology"/>
<dbReference type="SUPFAM" id="SSF63737">
    <property type="entry name" value="Leukotriene A4 hydrolase N-terminal domain"/>
    <property type="match status" value="1"/>
</dbReference>
<evidence type="ECO:0000256" key="15">
    <source>
        <dbReference type="SAM" id="SignalP"/>
    </source>
</evidence>
<comment type="subcellular location">
    <subcellularLocation>
        <location evidence="1">Cell membrane</location>
        <topology evidence="1">Lipid-anchor</topology>
        <topology evidence="1">GPI-anchor</topology>
    </subcellularLocation>
</comment>
<dbReference type="InterPro" id="IPR024571">
    <property type="entry name" value="ERAP1-like_C_dom"/>
</dbReference>
<dbReference type="InterPro" id="IPR042097">
    <property type="entry name" value="Aminopeptidase_N-like_N_sf"/>
</dbReference>
<comment type="caution">
    <text evidence="19">The sequence shown here is derived from an EMBL/GenBank/DDBJ whole genome shotgun (WGS) entry which is preliminary data.</text>
</comment>
<dbReference type="GO" id="GO:0070006">
    <property type="term" value="F:metalloaminopeptidase activity"/>
    <property type="evidence" value="ECO:0007669"/>
    <property type="project" value="TreeGrafter"/>
</dbReference>
<dbReference type="Gene3D" id="1.10.390.10">
    <property type="entry name" value="Neutral Protease Domain 2"/>
    <property type="match status" value="1"/>
</dbReference>
<evidence type="ECO:0000256" key="4">
    <source>
        <dbReference type="ARBA" id="ARBA00022622"/>
    </source>
</evidence>
<evidence type="ECO:0000259" key="17">
    <source>
        <dbReference type="Pfam" id="PF11838"/>
    </source>
</evidence>
<dbReference type="AlphaFoldDB" id="A0AAN7V9R5"/>
<evidence type="ECO:0000256" key="13">
    <source>
        <dbReference type="PIRSR" id="PIRSR634016-4"/>
    </source>
</evidence>
<feature type="binding site" evidence="12">
    <location>
        <position position="344"/>
    </location>
    <ligand>
        <name>Zn(2+)</name>
        <dbReference type="ChEBI" id="CHEBI:29105"/>
        <note>catalytic</note>
    </ligand>
</feature>
<comment type="similarity">
    <text evidence="2 14">Belongs to the peptidase M1 family.</text>
</comment>
<keyword evidence="4" id="KW-0336">GPI-anchor</keyword>
<dbReference type="InterPro" id="IPR014782">
    <property type="entry name" value="Peptidase_M1_dom"/>
</dbReference>
<dbReference type="GO" id="GO:0005886">
    <property type="term" value="C:plasma membrane"/>
    <property type="evidence" value="ECO:0007669"/>
    <property type="project" value="UniProtKB-SubCell"/>
</dbReference>
<evidence type="ECO:0000313" key="20">
    <source>
        <dbReference type="Proteomes" id="UP001329430"/>
    </source>
</evidence>
<dbReference type="GO" id="GO:0008270">
    <property type="term" value="F:zinc ion binding"/>
    <property type="evidence" value="ECO:0007669"/>
    <property type="project" value="UniProtKB-UniRule"/>
</dbReference>
<evidence type="ECO:0000259" key="18">
    <source>
        <dbReference type="Pfam" id="PF17900"/>
    </source>
</evidence>
<dbReference type="CDD" id="cd09601">
    <property type="entry name" value="M1_APN-Q_like"/>
    <property type="match status" value="1"/>
</dbReference>
<keyword evidence="10" id="KW-0449">Lipoprotein</keyword>
<feature type="binding site" evidence="12">
    <location>
        <position position="321"/>
    </location>
    <ligand>
        <name>Zn(2+)</name>
        <dbReference type="ChEBI" id="CHEBI:29105"/>
        <note>catalytic</note>
    </ligand>
</feature>
<accession>A0AAN7V9R5</accession>
<feature type="signal peptide" evidence="15">
    <location>
        <begin position="1"/>
        <end position="20"/>
    </location>
</feature>
<evidence type="ECO:0000313" key="19">
    <source>
        <dbReference type="EMBL" id="KAK5641116.1"/>
    </source>
</evidence>